<feature type="region of interest" description="Disordered" evidence="2">
    <location>
        <begin position="1"/>
        <end position="23"/>
    </location>
</feature>
<evidence type="ECO:0000256" key="1">
    <source>
        <dbReference type="ARBA" id="ARBA00010169"/>
    </source>
</evidence>
<evidence type="ECO:0000313" key="4">
    <source>
        <dbReference type="Proteomes" id="UP000184226"/>
    </source>
</evidence>
<dbReference type="Pfam" id="PF03091">
    <property type="entry name" value="CutA1"/>
    <property type="match status" value="1"/>
</dbReference>
<keyword evidence="4" id="KW-1185">Reference proteome</keyword>
<reference evidence="3 4" key="1">
    <citation type="submission" date="2016-11" db="EMBL/GenBank/DDBJ databases">
        <authorList>
            <person name="Jaros S."/>
            <person name="Januszkiewicz K."/>
            <person name="Wedrychowicz H."/>
        </authorList>
    </citation>
    <scope>NUCLEOTIDE SEQUENCE [LARGE SCALE GENOMIC DNA]</scope>
    <source>
        <strain evidence="3 4">CGMCC 1.10190</strain>
    </source>
</reference>
<dbReference type="PANTHER" id="PTHR23419:SF8">
    <property type="entry name" value="FI09726P"/>
    <property type="match status" value="1"/>
</dbReference>
<dbReference type="STRING" id="658167.SAMN04488135_108178"/>
<evidence type="ECO:0000256" key="2">
    <source>
        <dbReference type="SAM" id="MobiDB-lite"/>
    </source>
</evidence>
<dbReference type="GO" id="GO:0005507">
    <property type="term" value="F:copper ion binding"/>
    <property type="evidence" value="ECO:0007669"/>
    <property type="project" value="TreeGrafter"/>
</dbReference>
<dbReference type="InterPro" id="IPR015867">
    <property type="entry name" value="N-reg_PII/ATP_PRibTrfase_C"/>
</dbReference>
<dbReference type="GO" id="GO:0010038">
    <property type="term" value="P:response to metal ion"/>
    <property type="evidence" value="ECO:0007669"/>
    <property type="project" value="InterPro"/>
</dbReference>
<proteinExistence type="inferred from homology"/>
<dbReference type="AlphaFoldDB" id="A0A1M5YAI7"/>
<dbReference type="InterPro" id="IPR004323">
    <property type="entry name" value="Ion_tolerance_CutA"/>
</dbReference>
<evidence type="ECO:0000313" key="3">
    <source>
        <dbReference type="EMBL" id="SHI08854.1"/>
    </source>
</evidence>
<sequence length="137" mass="14163">MSAATPSDTPGNTPPAPDAGHGGGALAPADDIVVLLSNAPDLLLAKRIAHVLVEEHLAACVNLGPAGLSMYMWQGALEGVEEIPLTMKTTLARAPALIARLGELHPYEVPEVLVLPVSGGSASYLAWVREQTRPGEA</sequence>
<protein>
    <submittedName>
        <fullName evidence="3">Divalent cation tolerance protein</fullName>
    </submittedName>
</protein>
<dbReference type="SUPFAM" id="SSF54913">
    <property type="entry name" value="GlnB-like"/>
    <property type="match status" value="1"/>
</dbReference>
<feature type="compositionally biased region" description="Polar residues" evidence="2">
    <location>
        <begin position="1"/>
        <end position="11"/>
    </location>
</feature>
<gene>
    <name evidence="3" type="ORF">SAMN04488135_108178</name>
</gene>
<organism evidence="3 4">
    <name type="scientific">Pollutimonas bauzanensis</name>
    <dbReference type="NCBI Taxonomy" id="658167"/>
    <lineage>
        <taxon>Bacteria</taxon>
        <taxon>Pseudomonadati</taxon>
        <taxon>Pseudomonadota</taxon>
        <taxon>Betaproteobacteria</taxon>
        <taxon>Burkholderiales</taxon>
        <taxon>Alcaligenaceae</taxon>
        <taxon>Pollutimonas</taxon>
    </lineage>
</organism>
<dbReference type="Gene3D" id="3.30.70.120">
    <property type="match status" value="1"/>
</dbReference>
<dbReference type="Proteomes" id="UP000184226">
    <property type="component" value="Unassembled WGS sequence"/>
</dbReference>
<accession>A0A1M5YAI7</accession>
<name>A0A1M5YAI7_9BURK</name>
<dbReference type="EMBL" id="FQXE01000008">
    <property type="protein sequence ID" value="SHI08854.1"/>
    <property type="molecule type" value="Genomic_DNA"/>
</dbReference>
<dbReference type="InterPro" id="IPR011322">
    <property type="entry name" value="N-reg_PII-like_a/b"/>
</dbReference>
<comment type="similarity">
    <text evidence="1">Belongs to the CutA family.</text>
</comment>
<dbReference type="OrthoDB" id="37622at2"/>
<dbReference type="PANTHER" id="PTHR23419">
    <property type="entry name" value="DIVALENT CATION TOLERANCE CUTA-RELATED"/>
    <property type="match status" value="1"/>
</dbReference>